<protein>
    <submittedName>
        <fullName evidence="2">Uncharacterized protein</fullName>
    </submittedName>
</protein>
<feature type="region of interest" description="Disordered" evidence="1">
    <location>
        <begin position="1"/>
        <end position="23"/>
    </location>
</feature>
<evidence type="ECO:0000313" key="2">
    <source>
        <dbReference type="EMBL" id="JAE14834.1"/>
    </source>
</evidence>
<accession>A0A0A9FUB5</accession>
<dbReference type="EMBL" id="GBRH01183062">
    <property type="protein sequence ID" value="JAE14834.1"/>
    <property type="molecule type" value="Transcribed_RNA"/>
</dbReference>
<sequence>MRLRYRRARPRSARRQRERMRAL</sequence>
<dbReference type="AlphaFoldDB" id="A0A0A9FUB5"/>
<organism evidence="2">
    <name type="scientific">Arundo donax</name>
    <name type="common">Giant reed</name>
    <name type="synonym">Donax arundinaceus</name>
    <dbReference type="NCBI Taxonomy" id="35708"/>
    <lineage>
        <taxon>Eukaryota</taxon>
        <taxon>Viridiplantae</taxon>
        <taxon>Streptophyta</taxon>
        <taxon>Embryophyta</taxon>
        <taxon>Tracheophyta</taxon>
        <taxon>Spermatophyta</taxon>
        <taxon>Magnoliopsida</taxon>
        <taxon>Liliopsida</taxon>
        <taxon>Poales</taxon>
        <taxon>Poaceae</taxon>
        <taxon>PACMAD clade</taxon>
        <taxon>Arundinoideae</taxon>
        <taxon>Arundineae</taxon>
        <taxon>Arundo</taxon>
    </lineage>
</organism>
<reference evidence="2" key="1">
    <citation type="submission" date="2014-09" db="EMBL/GenBank/DDBJ databases">
        <authorList>
            <person name="Magalhaes I.L.F."/>
            <person name="Oliveira U."/>
            <person name="Santos F.R."/>
            <person name="Vidigal T.H.D.A."/>
            <person name="Brescovit A.D."/>
            <person name="Santos A.J."/>
        </authorList>
    </citation>
    <scope>NUCLEOTIDE SEQUENCE</scope>
    <source>
        <tissue evidence="2">Shoot tissue taken approximately 20 cm above the soil surface</tissue>
    </source>
</reference>
<reference evidence="2" key="2">
    <citation type="journal article" date="2015" name="Data Brief">
        <title>Shoot transcriptome of the giant reed, Arundo donax.</title>
        <authorList>
            <person name="Barrero R.A."/>
            <person name="Guerrero F.D."/>
            <person name="Moolhuijzen P."/>
            <person name="Goolsby J.A."/>
            <person name="Tidwell J."/>
            <person name="Bellgard S.E."/>
            <person name="Bellgard M.I."/>
        </authorList>
    </citation>
    <scope>NUCLEOTIDE SEQUENCE</scope>
    <source>
        <tissue evidence="2">Shoot tissue taken approximately 20 cm above the soil surface</tissue>
    </source>
</reference>
<proteinExistence type="predicted"/>
<evidence type="ECO:0000256" key="1">
    <source>
        <dbReference type="SAM" id="MobiDB-lite"/>
    </source>
</evidence>
<name>A0A0A9FUB5_ARUDO</name>